<reference evidence="2" key="1">
    <citation type="submission" date="2017-08" db="EMBL/GenBank/DDBJ databases">
        <title>Mesorhizobium wenxinae sp. nov., a novel rhizobial species isolated from root nodules of chickpea (Cicer arietinum L.).</title>
        <authorList>
            <person name="Zhang J."/>
        </authorList>
    </citation>
    <scope>NUCLEOTIDE SEQUENCE [LARGE SCALE GENOMIC DNA]</scope>
    <source>
        <strain evidence="2">USDA 3392</strain>
    </source>
</reference>
<evidence type="ECO:0000313" key="2">
    <source>
        <dbReference type="Proteomes" id="UP000216215"/>
    </source>
</evidence>
<comment type="caution">
    <text evidence="1">The sequence shown here is derived from an EMBL/GenBank/DDBJ whole genome shotgun (WGS) entry which is preliminary data.</text>
</comment>
<dbReference type="Proteomes" id="UP000216215">
    <property type="component" value="Unassembled WGS sequence"/>
</dbReference>
<dbReference type="EMBL" id="NPKI01000007">
    <property type="protein sequence ID" value="PAQ03740.1"/>
    <property type="molecule type" value="Genomic_DNA"/>
</dbReference>
<dbReference type="RefSeq" id="WP_095483053.1">
    <property type="nucleotide sequence ID" value="NZ_CP088154.1"/>
</dbReference>
<proteinExistence type="predicted"/>
<organism evidence="1 2">
    <name type="scientific">Mesorhizobium mediterraneum</name>
    <dbReference type="NCBI Taxonomy" id="43617"/>
    <lineage>
        <taxon>Bacteria</taxon>
        <taxon>Pseudomonadati</taxon>
        <taxon>Pseudomonadota</taxon>
        <taxon>Alphaproteobacteria</taxon>
        <taxon>Hyphomicrobiales</taxon>
        <taxon>Phyllobacteriaceae</taxon>
        <taxon>Mesorhizobium</taxon>
    </lineage>
</organism>
<accession>A0AB36RGJ5</accession>
<protein>
    <submittedName>
        <fullName evidence="1">Uncharacterized protein</fullName>
    </submittedName>
</protein>
<name>A0AB36RGJ5_9HYPH</name>
<gene>
    <name evidence="1" type="ORF">CIT25_02775</name>
</gene>
<evidence type="ECO:0000313" key="1">
    <source>
        <dbReference type="EMBL" id="PAQ03740.1"/>
    </source>
</evidence>
<keyword evidence="2" id="KW-1185">Reference proteome</keyword>
<sequence>MIEARISGTGLRLADVTERHMAAQRAASDALMEWDRRRAAGVVSDVAYAIAVSAVATEEATARREVMEYQPVEYEESIGKLVYIAAFLIATRLRLEDGEMVRVMETAAPFDGTG</sequence>
<dbReference type="AlphaFoldDB" id="A0AB36RGJ5"/>